<keyword evidence="2" id="KW-1185">Reference proteome</keyword>
<accession>A0A0M3IRN5</accession>
<evidence type="ECO:0000313" key="3">
    <source>
        <dbReference type="WBParaSite" id="ALUE_0002141301-mRNA-1"/>
    </source>
</evidence>
<evidence type="ECO:0000256" key="1">
    <source>
        <dbReference type="SAM" id="Phobius"/>
    </source>
</evidence>
<evidence type="ECO:0000313" key="2">
    <source>
        <dbReference type="Proteomes" id="UP000036681"/>
    </source>
</evidence>
<protein>
    <submittedName>
        <fullName evidence="3">Peptidase S1 domain-containing protein</fullName>
    </submittedName>
</protein>
<dbReference type="Proteomes" id="UP000036681">
    <property type="component" value="Unplaced"/>
</dbReference>
<keyword evidence="1" id="KW-0472">Membrane</keyword>
<dbReference type="AlphaFoldDB" id="A0A0M3IRN5"/>
<feature type="transmembrane region" description="Helical" evidence="1">
    <location>
        <begin position="81"/>
        <end position="100"/>
    </location>
</feature>
<sequence>MQKRQQRRKEQIQIFGWQDGPKGRTDEDWALLFPHSLTAFGLPECRRIGAAQNFVFSTLYCGNIRLAPEARKNWTVSKMRVFSLLLLCVLLLSAAALVTSKQPTDVRYVLKLSYEKAALFCTNLCVAPVLKRLQMRMNYSGLHAQTSAFMQDMVPQRSIPAEFLAYTRYGSRVQTSDRVKMVAHTEIHKHNIVSIYVGSAISLKSATAKRFRIQLLHLKFALSQ</sequence>
<proteinExistence type="predicted"/>
<keyword evidence="1" id="KW-1133">Transmembrane helix</keyword>
<reference evidence="3" key="1">
    <citation type="submission" date="2017-02" db="UniProtKB">
        <authorList>
            <consortium name="WormBaseParasite"/>
        </authorList>
    </citation>
    <scope>IDENTIFICATION</scope>
</reference>
<organism evidence="2 3">
    <name type="scientific">Ascaris lumbricoides</name>
    <name type="common">Giant roundworm</name>
    <dbReference type="NCBI Taxonomy" id="6252"/>
    <lineage>
        <taxon>Eukaryota</taxon>
        <taxon>Metazoa</taxon>
        <taxon>Ecdysozoa</taxon>
        <taxon>Nematoda</taxon>
        <taxon>Chromadorea</taxon>
        <taxon>Rhabditida</taxon>
        <taxon>Spirurina</taxon>
        <taxon>Ascaridomorpha</taxon>
        <taxon>Ascaridoidea</taxon>
        <taxon>Ascarididae</taxon>
        <taxon>Ascaris</taxon>
    </lineage>
</organism>
<keyword evidence="1" id="KW-0812">Transmembrane</keyword>
<dbReference type="WBParaSite" id="ALUE_0002141301-mRNA-1">
    <property type="protein sequence ID" value="ALUE_0002141301-mRNA-1"/>
    <property type="gene ID" value="ALUE_0002141301"/>
</dbReference>
<name>A0A0M3IRN5_ASCLU</name>